<protein>
    <submittedName>
        <fullName evidence="7">Uncharacterized protein</fullName>
    </submittedName>
</protein>
<evidence type="ECO:0000313" key="9">
    <source>
        <dbReference type="EMBL" id="CAB4221710.1"/>
    </source>
</evidence>
<dbReference type="EMBL" id="LR797356">
    <property type="protein sequence ID" value="CAB4205169.1"/>
    <property type="molecule type" value="Genomic_DNA"/>
</dbReference>
<organism evidence="7">
    <name type="scientific">uncultured Caudovirales phage</name>
    <dbReference type="NCBI Taxonomy" id="2100421"/>
    <lineage>
        <taxon>Viruses</taxon>
        <taxon>Duplodnaviria</taxon>
        <taxon>Heunggongvirae</taxon>
        <taxon>Uroviricota</taxon>
        <taxon>Caudoviricetes</taxon>
        <taxon>Peduoviridae</taxon>
        <taxon>Maltschvirus</taxon>
        <taxon>Maltschvirus maltsch</taxon>
    </lineage>
</organism>
<feature type="region of interest" description="Disordered" evidence="1">
    <location>
        <begin position="103"/>
        <end position="124"/>
    </location>
</feature>
<dbReference type="EMBL" id="LR796643">
    <property type="protein sequence ID" value="CAB4156293.1"/>
    <property type="molecule type" value="Genomic_DNA"/>
</dbReference>
<evidence type="ECO:0000313" key="4">
    <source>
        <dbReference type="EMBL" id="CAB4167930.1"/>
    </source>
</evidence>
<sequence length="171" mass="18486">MIAGLALPSWRLALFGAAALVVVGGVGLAVHHMKTSAFKAGQEEVQGKWDEDVRQRTEAFAALTTSYRLREQQMNADQAAARQEKERDKARIGAAQRRIADLLRNRPQRPADMSSSTAAVAADQGGPQCTGAGLFRPDAEFLAGQAARADETRIALKECYAWHDSVLNASH</sequence>
<evidence type="ECO:0000313" key="5">
    <source>
        <dbReference type="EMBL" id="CAB4168478.1"/>
    </source>
</evidence>
<dbReference type="EMBL" id="LR796804">
    <property type="protein sequence ID" value="CAB4167930.1"/>
    <property type="molecule type" value="Genomic_DNA"/>
</dbReference>
<keyword evidence="2" id="KW-0472">Membrane</keyword>
<evidence type="ECO:0000313" key="6">
    <source>
        <dbReference type="EMBL" id="CAB4181416.1"/>
    </source>
</evidence>
<evidence type="ECO:0000313" key="10">
    <source>
        <dbReference type="EMBL" id="CAB5226601.1"/>
    </source>
</evidence>
<evidence type="ECO:0000313" key="7">
    <source>
        <dbReference type="EMBL" id="CAB4196020.1"/>
    </source>
</evidence>
<proteinExistence type="predicted"/>
<reference evidence="7" key="1">
    <citation type="submission" date="2020-05" db="EMBL/GenBank/DDBJ databases">
        <authorList>
            <person name="Chiriac C."/>
            <person name="Salcher M."/>
            <person name="Ghai R."/>
            <person name="Kavagutti S V."/>
        </authorList>
    </citation>
    <scope>NUCLEOTIDE SEQUENCE</scope>
</reference>
<evidence type="ECO:0000256" key="1">
    <source>
        <dbReference type="SAM" id="MobiDB-lite"/>
    </source>
</evidence>
<dbReference type="EMBL" id="LR797024">
    <property type="protein sequence ID" value="CAB4181416.1"/>
    <property type="molecule type" value="Genomic_DNA"/>
</dbReference>
<evidence type="ECO:0000256" key="2">
    <source>
        <dbReference type="SAM" id="Phobius"/>
    </source>
</evidence>
<name>A0A6J5RER2_9CAUD</name>
<accession>A0A6J5RER2</accession>
<evidence type="ECO:0000313" key="8">
    <source>
        <dbReference type="EMBL" id="CAB4205169.1"/>
    </source>
</evidence>
<evidence type="ECO:0000313" key="3">
    <source>
        <dbReference type="EMBL" id="CAB4156293.1"/>
    </source>
</evidence>
<keyword evidence="2" id="KW-1133">Transmembrane helix</keyword>
<dbReference type="EMBL" id="LR797506">
    <property type="protein sequence ID" value="CAB4221710.1"/>
    <property type="molecule type" value="Genomic_DNA"/>
</dbReference>
<feature type="transmembrane region" description="Helical" evidence="2">
    <location>
        <begin position="12"/>
        <end position="30"/>
    </location>
</feature>
<dbReference type="EMBL" id="LR796827">
    <property type="protein sequence ID" value="CAB4168478.1"/>
    <property type="molecule type" value="Genomic_DNA"/>
</dbReference>
<keyword evidence="2" id="KW-0812">Transmembrane</keyword>
<dbReference type="EMBL" id="LR798362">
    <property type="protein sequence ID" value="CAB5226601.1"/>
    <property type="molecule type" value="Genomic_DNA"/>
</dbReference>
<dbReference type="EMBL" id="LR797234">
    <property type="protein sequence ID" value="CAB4196020.1"/>
    <property type="molecule type" value="Genomic_DNA"/>
</dbReference>
<gene>
    <name evidence="6" type="ORF">UFOVP1058_35</name>
    <name evidence="7" type="ORF">UFOVP1289_59</name>
    <name evidence="8" type="ORF">UFOVP1410_27</name>
    <name evidence="10" type="ORF">UFOVP1514_5</name>
    <name evidence="9" type="ORF">UFOVP1642_17</name>
    <name evidence="3" type="ORF">UFOVP656_45</name>
    <name evidence="4" type="ORF">UFOVP857_67</name>
    <name evidence="5" type="ORF">UFOVP879_48</name>
</gene>